<evidence type="ECO:0000313" key="10">
    <source>
        <dbReference type="Proteomes" id="UP000186817"/>
    </source>
</evidence>
<dbReference type="CDD" id="cd01291">
    <property type="entry name" value="PseudoU_synth"/>
    <property type="match status" value="1"/>
</dbReference>
<dbReference type="Gene3D" id="1.10.3460.10">
    <property type="entry name" value="Chlorophyll a/b binding protein domain"/>
    <property type="match status" value="1"/>
</dbReference>
<dbReference type="GO" id="GO:0003723">
    <property type="term" value="F:RNA binding"/>
    <property type="evidence" value="ECO:0007669"/>
    <property type="project" value="InterPro"/>
</dbReference>
<dbReference type="InterPro" id="IPR020103">
    <property type="entry name" value="PsdUridine_synth_cat_dom_sf"/>
</dbReference>
<feature type="domain" description="TRUD" evidence="8">
    <location>
        <begin position="815"/>
        <end position="996"/>
    </location>
</feature>
<proteinExistence type="inferred from homology"/>
<dbReference type="Pfam" id="PF00023">
    <property type="entry name" value="Ank"/>
    <property type="match status" value="1"/>
</dbReference>
<evidence type="ECO:0000256" key="5">
    <source>
        <dbReference type="ARBA" id="ARBA00023235"/>
    </source>
</evidence>
<dbReference type="EMBL" id="LSRX01000973">
    <property type="protein sequence ID" value="OLP85511.1"/>
    <property type="molecule type" value="Genomic_DNA"/>
</dbReference>
<dbReference type="PANTHER" id="PTHR13326:SF21">
    <property type="entry name" value="PSEUDOURIDYLATE SYNTHASE PUS7L"/>
    <property type="match status" value="1"/>
</dbReference>
<dbReference type="SUPFAM" id="SSF103511">
    <property type="entry name" value="Chlorophyll a-b binding protein"/>
    <property type="match status" value="1"/>
</dbReference>
<reference evidence="9 10" key="1">
    <citation type="submission" date="2016-02" db="EMBL/GenBank/DDBJ databases">
        <title>Genome analysis of coral dinoflagellate symbionts highlights evolutionary adaptations to a symbiotic lifestyle.</title>
        <authorList>
            <person name="Aranda M."/>
            <person name="Li Y."/>
            <person name="Liew Y.J."/>
            <person name="Baumgarten S."/>
            <person name="Simakov O."/>
            <person name="Wilson M."/>
            <person name="Piel J."/>
            <person name="Ashoor H."/>
            <person name="Bougouffa S."/>
            <person name="Bajic V.B."/>
            <person name="Ryu T."/>
            <person name="Ravasi T."/>
            <person name="Bayer T."/>
            <person name="Micklem G."/>
            <person name="Kim H."/>
            <person name="Bhak J."/>
            <person name="Lajeunesse T.C."/>
            <person name="Voolstra C.R."/>
        </authorList>
    </citation>
    <scope>NUCLEOTIDE SEQUENCE [LARGE SCALE GENOMIC DNA]</scope>
    <source>
        <strain evidence="9 10">CCMP2467</strain>
    </source>
</reference>
<dbReference type="SMART" id="SM00248">
    <property type="entry name" value="ANK"/>
    <property type="match status" value="4"/>
</dbReference>
<dbReference type="InterPro" id="IPR022796">
    <property type="entry name" value="Chloroa_b-bind"/>
</dbReference>
<keyword evidence="4" id="KW-0934">Plastid</keyword>
<accession>A0A1Q9CRH0</accession>
<evidence type="ECO:0000256" key="2">
    <source>
        <dbReference type="ARBA" id="ARBA00007953"/>
    </source>
</evidence>
<dbReference type="PROSITE" id="PS50984">
    <property type="entry name" value="TRUD"/>
    <property type="match status" value="1"/>
</dbReference>
<dbReference type="PROSITE" id="PS50297">
    <property type="entry name" value="ANK_REP_REGION"/>
    <property type="match status" value="1"/>
</dbReference>
<dbReference type="PANTHER" id="PTHR13326">
    <property type="entry name" value="TRNA PSEUDOURIDINE SYNTHASE D"/>
    <property type="match status" value="1"/>
</dbReference>
<feature type="compositionally biased region" description="Basic and acidic residues" evidence="7">
    <location>
        <begin position="1086"/>
        <end position="1095"/>
    </location>
</feature>
<dbReference type="Gene3D" id="3.30.2350.20">
    <property type="entry name" value="TruD, catalytic domain"/>
    <property type="match status" value="2"/>
</dbReference>
<keyword evidence="6" id="KW-0040">ANK repeat</keyword>
<evidence type="ECO:0000256" key="4">
    <source>
        <dbReference type="ARBA" id="ARBA00022640"/>
    </source>
</evidence>
<dbReference type="CDD" id="cd02552">
    <property type="entry name" value="PseudoU_synth_TruD_like"/>
    <property type="match status" value="1"/>
</dbReference>
<dbReference type="OrthoDB" id="423598at2759"/>
<dbReference type="GO" id="GO:0005634">
    <property type="term" value="C:nucleus"/>
    <property type="evidence" value="ECO:0007669"/>
    <property type="project" value="TreeGrafter"/>
</dbReference>
<evidence type="ECO:0000256" key="6">
    <source>
        <dbReference type="PROSITE-ProRule" id="PRU00023"/>
    </source>
</evidence>
<dbReference type="InterPro" id="IPR001656">
    <property type="entry name" value="PsdUridine_synth_TruD"/>
</dbReference>
<comment type="similarity">
    <text evidence="2">Belongs to the pseudouridine synthase TruD family.</text>
</comment>
<gene>
    <name evidence="9" type="primary">PUS7</name>
    <name evidence="9" type="ORF">AK812_SmicGene33491</name>
</gene>
<dbReference type="InterPro" id="IPR011760">
    <property type="entry name" value="PsdUridine_synth_TruD_insert"/>
</dbReference>
<dbReference type="InterPro" id="IPR036770">
    <property type="entry name" value="Ankyrin_rpt-contain_sf"/>
</dbReference>
<dbReference type="GO" id="GO:0009507">
    <property type="term" value="C:chloroplast"/>
    <property type="evidence" value="ECO:0007669"/>
    <property type="project" value="UniProtKB-SubCell"/>
</dbReference>
<comment type="subcellular location">
    <subcellularLocation>
        <location evidence="1">Plastid</location>
        <location evidence="1">Chloroplast</location>
    </subcellularLocation>
</comment>
<feature type="region of interest" description="Disordered" evidence="7">
    <location>
        <begin position="1068"/>
        <end position="1095"/>
    </location>
</feature>
<keyword evidence="3" id="KW-0150">Chloroplast</keyword>
<feature type="repeat" description="ANK" evidence="6">
    <location>
        <begin position="504"/>
        <end position="536"/>
    </location>
</feature>
<comment type="caution">
    <text evidence="9">The sequence shown here is derived from an EMBL/GenBank/DDBJ whole genome shotgun (WGS) entry which is preliminary data.</text>
</comment>
<feature type="repeat" description="ANK" evidence="6">
    <location>
        <begin position="707"/>
        <end position="739"/>
    </location>
</feature>
<keyword evidence="5" id="KW-0413">Isomerase</keyword>
<dbReference type="InterPro" id="IPR002110">
    <property type="entry name" value="Ankyrin_rpt"/>
</dbReference>
<evidence type="ECO:0000256" key="3">
    <source>
        <dbReference type="ARBA" id="ARBA00022528"/>
    </source>
</evidence>
<organism evidence="9 10">
    <name type="scientific">Symbiodinium microadriaticum</name>
    <name type="common">Dinoflagellate</name>
    <name type="synonym">Zooxanthella microadriatica</name>
    <dbReference type="NCBI Taxonomy" id="2951"/>
    <lineage>
        <taxon>Eukaryota</taxon>
        <taxon>Sar</taxon>
        <taxon>Alveolata</taxon>
        <taxon>Dinophyceae</taxon>
        <taxon>Suessiales</taxon>
        <taxon>Symbiodiniaceae</taxon>
        <taxon>Symbiodinium</taxon>
    </lineage>
</organism>
<keyword evidence="10" id="KW-1185">Reference proteome</keyword>
<dbReference type="SUPFAM" id="SSF55120">
    <property type="entry name" value="Pseudouridine synthase"/>
    <property type="match status" value="2"/>
</dbReference>
<dbReference type="SUPFAM" id="SSF48403">
    <property type="entry name" value="Ankyrin repeat"/>
    <property type="match status" value="1"/>
</dbReference>
<feature type="compositionally biased region" description="Polar residues" evidence="7">
    <location>
        <begin position="1124"/>
        <end position="1137"/>
    </location>
</feature>
<evidence type="ECO:0000313" key="9">
    <source>
        <dbReference type="EMBL" id="OLP85511.1"/>
    </source>
</evidence>
<evidence type="ECO:0000256" key="7">
    <source>
        <dbReference type="SAM" id="MobiDB-lite"/>
    </source>
</evidence>
<protein>
    <submittedName>
        <fullName evidence="9">Pseudouridylate synthase 7-like</fullName>
    </submittedName>
</protein>
<dbReference type="PROSITE" id="PS50088">
    <property type="entry name" value="ANK_REPEAT"/>
    <property type="match status" value="2"/>
</dbReference>
<dbReference type="GO" id="GO:0001522">
    <property type="term" value="P:pseudouridine synthesis"/>
    <property type="evidence" value="ECO:0007669"/>
    <property type="project" value="InterPro"/>
</dbReference>
<evidence type="ECO:0000259" key="8">
    <source>
        <dbReference type="PROSITE" id="PS50984"/>
    </source>
</evidence>
<evidence type="ECO:0000256" key="1">
    <source>
        <dbReference type="ARBA" id="ARBA00004229"/>
    </source>
</evidence>
<dbReference type="Pfam" id="PF01142">
    <property type="entry name" value="TruD"/>
    <property type="match status" value="2"/>
</dbReference>
<dbReference type="Gene3D" id="1.25.40.20">
    <property type="entry name" value="Ankyrin repeat-containing domain"/>
    <property type="match status" value="1"/>
</dbReference>
<feature type="region of interest" description="Disordered" evidence="7">
    <location>
        <begin position="1111"/>
        <end position="1137"/>
    </location>
</feature>
<dbReference type="Pfam" id="PF00504">
    <property type="entry name" value="Chloroa_b-bind"/>
    <property type="match status" value="1"/>
</dbReference>
<dbReference type="GO" id="GO:0009982">
    <property type="term" value="F:pseudouridine synthase activity"/>
    <property type="evidence" value="ECO:0007669"/>
    <property type="project" value="InterPro"/>
</dbReference>
<dbReference type="InterPro" id="IPR042214">
    <property type="entry name" value="TruD_catalytic"/>
</dbReference>
<sequence length="1353" mass="148847">MDCGSIRGIADEADCGISAFVNWELKPIGGALKCFPEDFVVKELPVPDTESGDEEEDEKQFLRFRLKKRGLDTLEAVDALAAACNVPAHRFGFAGIKDSFAVTTQELTVPRSLITEAGLHKAAANLAGLRVGRVRRSRRPLVPGRLRGNRFILRVRGIQASAEEVKAAVESLKTRGFINYVGMQRFGKGGVRSDLLGLAYLQASPVYFPMYTIDLAAVLQMVKIQPHEELLADGALTLFDENTGRAAFVSHQWVAKHHPDPDHRQFRVLQDALRNILSGVTQISVDVVTEIIFGKSPKTAAQHLDPADLYIWYDYFSCPQHEHQRHGELAKAINSIPAYVAKCQVMFVLCPVIESCDNDTTALLSGWCRLERLVKECSGDGSFLMVKSARHVELVVSSFAASCESSPGEGCFTMEEDRSKIAPVVKQVLKQKVTQCLQNGDLAGYRVVLNTQAIFCRGLPMETITDVVPGFDSSQHESDDAGSLLVAQFLFQNGFSQVCEYDAMGWSPICYAALNGNAALLKALLERRANPNDETKKGQPLLALSRKACVLAISALFQNNDVVMVLLAASADVNPRGTNLPMCLACFGNNAIGIQLLCQARANIHGKNLLGMSPLQHACATGACDAVDMLLKLGEGSLDLTGSLHAATLIQGGTETMVAKLIHARADVNEQLSPKPLTMLGLFCCMKGLEFRWRRPTRLRTFGYHHHGATPLMVALLVGHFEAASPLISFGASLDTPNSRGITAADLIRDVSTPELLKDAVSSQLALSAVAGDYVRCVDILLRQHSGEKGSGRMPKWAEVYQRTNSAEAALRKLPEGSCWAERRLLRALRRRQDIEGGTAMPKWCDEEQTSPPKKRMRWGEVAREAFLALPRTIRALYAHSYVDRLWNLGATERRQMGLQSDCLRLVHGDLIDDITQPGTCRPVHLKKEEAAKASIFQLLLPRPGAGVSLPAHHVGQFMRSYLAYDGLDPEELTLEAPHTDDPVRLTGCMRHVLIRPEKLSWYLEPNVGIPETDWADQPGTKVSRAVNHFARARAKHDLDESDSLVLDFQLGPGQYATMAMREVMRRRPPKAPRHLVFSDSEEEPQNLHESPERGKMELVARRDETKHKLLKKDFSQRPGLRSPQVQSARGSQATGSYSTGAVVGAAAVAVFGTVAAQRPARTAQKAAARRELAVAYEDSGIDLLDNGKFAQGLVGAEGAWGRFEFDPLGFSTKTEVVPYLREAELKHGRIAMLAWLGMVVPDFVRLPGEKFSFEAVPVSIDAHEAFRGATGVNAQILFWISIVEFCCAKKVFEWNSLEVAGDYGLTNWFPSDEEGQKKMRLAELKNGRLAMLAFAGAVTQAALTRHPFPWLY</sequence>
<name>A0A1Q9CRH0_SYMMI</name>
<dbReference type="Proteomes" id="UP000186817">
    <property type="component" value="Unassembled WGS sequence"/>
</dbReference>